<dbReference type="GO" id="GO:0042586">
    <property type="term" value="F:peptide deformylase activity"/>
    <property type="evidence" value="ECO:0007669"/>
    <property type="project" value="InterPro"/>
</dbReference>
<evidence type="ECO:0008006" key="3">
    <source>
        <dbReference type="Google" id="ProtNLM"/>
    </source>
</evidence>
<dbReference type="PRINTS" id="PR01576">
    <property type="entry name" value="PDEFORMYLASE"/>
</dbReference>
<comment type="caution">
    <text evidence="2">The sequence shown here is derived from an EMBL/GenBank/DDBJ whole genome shotgun (WGS) entry which is preliminary data.</text>
</comment>
<proteinExistence type="inferred from homology"/>
<dbReference type="Pfam" id="PF01327">
    <property type="entry name" value="Pep_deformylase"/>
    <property type="match status" value="1"/>
</dbReference>
<protein>
    <recommendedName>
        <fullName evidence="3">Peptide deformylase</fullName>
    </recommendedName>
</protein>
<dbReference type="EMBL" id="BARV01023383">
    <property type="protein sequence ID" value="GAI36108.1"/>
    <property type="molecule type" value="Genomic_DNA"/>
</dbReference>
<evidence type="ECO:0000256" key="1">
    <source>
        <dbReference type="ARBA" id="ARBA00010759"/>
    </source>
</evidence>
<dbReference type="InterPro" id="IPR023635">
    <property type="entry name" value="Peptide_deformylase"/>
</dbReference>
<name>X1MXU8_9ZZZZ</name>
<gene>
    <name evidence="2" type="ORF">S06H3_38369</name>
</gene>
<dbReference type="PANTHER" id="PTHR10458:SF22">
    <property type="entry name" value="PEPTIDE DEFORMYLASE"/>
    <property type="match status" value="1"/>
</dbReference>
<dbReference type="PANTHER" id="PTHR10458">
    <property type="entry name" value="PEPTIDE DEFORMYLASE"/>
    <property type="match status" value="1"/>
</dbReference>
<reference evidence="2" key="1">
    <citation type="journal article" date="2014" name="Front. Microbiol.">
        <title>High frequency of phylogenetically diverse reductive dehalogenase-homologous genes in deep subseafloor sedimentary metagenomes.</title>
        <authorList>
            <person name="Kawai M."/>
            <person name="Futagami T."/>
            <person name="Toyoda A."/>
            <person name="Takaki Y."/>
            <person name="Nishi S."/>
            <person name="Hori S."/>
            <person name="Arai W."/>
            <person name="Tsubouchi T."/>
            <person name="Morono Y."/>
            <person name="Uchiyama I."/>
            <person name="Ito T."/>
            <person name="Fujiyama A."/>
            <person name="Inagaki F."/>
            <person name="Takami H."/>
        </authorList>
    </citation>
    <scope>NUCLEOTIDE SEQUENCE</scope>
    <source>
        <strain evidence="2">Expedition CK06-06</strain>
    </source>
</reference>
<dbReference type="HAMAP" id="MF_00163">
    <property type="entry name" value="Pep_deformylase"/>
    <property type="match status" value="1"/>
</dbReference>
<comment type="similarity">
    <text evidence="1">Belongs to the polypeptide deformylase family.</text>
</comment>
<dbReference type="Gene3D" id="3.90.45.10">
    <property type="entry name" value="Peptide deformylase"/>
    <property type="match status" value="1"/>
</dbReference>
<accession>X1MXU8</accession>
<dbReference type="AlphaFoldDB" id="X1MXU8"/>
<dbReference type="CDD" id="cd00487">
    <property type="entry name" value="Pep_deformylase"/>
    <property type="match status" value="1"/>
</dbReference>
<dbReference type="SUPFAM" id="SSF56420">
    <property type="entry name" value="Peptide deformylase"/>
    <property type="match status" value="1"/>
</dbReference>
<evidence type="ECO:0000313" key="2">
    <source>
        <dbReference type="EMBL" id="GAI36108.1"/>
    </source>
</evidence>
<sequence length="185" mass="20775">MDEKDRKIAVVGNVQDVRHVAREIALEEAAKVAAPGIGRKLLKVPDERLRQKSKPVEKIDDYVKEVAKFLLDQLAPTESIGLAACQYGEMIRLIVVRIQGIERVFVNPDFVKKSDKTHLLFERCQSIPGKKFAVERPKIVKIKGLGLDSEMHSLKGHDLVAQCLCHEMDHLDGVLIDTIGRYIGE</sequence>
<dbReference type="InterPro" id="IPR036821">
    <property type="entry name" value="Peptide_deformylase_sf"/>
</dbReference>
<organism evidence="2">
    <name type="scientific">marine sediment metagenome</name>
    <dbReference type="NCBI Taxonomy" id="412755"/>
    <lineage>
        <taxon>unclassified sequences</taxon>
        <taxon>metagenomes</taxon>
        <taxon>ecological metagenomes</taxon>
    </lineage>
</organism>